<gene>
    <name evidence="2" type="ORF">S03H2_34425</name>
</gene>
<keyword evidence="1" id="KW-1133">Transmembrane helix</keyword>
<keyword evidence="1" id="KW-0812">Transmembrane</keyword>
<proteinExistence type="predicted"/>
<accession>X1GEI6</accession>
<sequence>MTGGEIGSFIGIGILGVSLILTAVRNGKTQTKYMASMETRQNEQIKGINGKLDDSNTGLGAIKKSVDEQRVHCAGVVGDFGARIENLEKK</sequence>
<evidence type="ECO:0000313" key="2">
    <source>
        <dbReference type="EMBL" id="GAH55622.1"/>
    </source>
</evidence>
<feature type="transmembrane region" description="Helical" evidence="1">
    <location>
        <begin position="6"/>
        <end position="24"/>
    </location>
</feature>
<name>X1GEI6_9ZZZZ</name>
<protein>
    <submittedName>
        <fullName evidence="2">Uncharacterized protein</fullName>
    </submittedName>
</protein>
<reference evidence="2" key="1">
    <citation type="journal article" date="2014" name="Front. Microbiol.">
        <title>High frequency of phylogenetically diverse reductive dehalogenase-homologous genes in deep subseafloor sedimentary metagenomes.</title>
        <authorList>
            <person name="Kawai M."/>
            <person name="Futagami T."/>
            <person name="Toyoda A."/>
            <person name="Takaki Y."/>
            <person name="Nishi S."/>
            <person name="Hori S."/>
            <person name="Arai W."/>
            <person name="Tsubouchi T."/>
            <person name="Morono Y."/>
            <person name="Uchiyama I."/>
            <person name="Ito T."/>
            <person name="Fujiyama A."/>
            <person name="Inagaki F."/>
            <person name="Takami H."/>
        </authorList>
    </citation>
    <scope>NUCLEOTIDE SEQUENCE</scope>
    <source>
        <strain evidence="2">Expedition CK06-06</strain>
    </source>
</reference>
<dbReference type="AlphaFoldDB" id="X1GEI6"/>
<evidence type="ECO:0000256" key="1">
    <source>
        <dbReference type="SAM" id="Phobius"/>
    </source>
</evidence>
<keyword evidence="1" id="KW-0472">Membrane</keyword>
<dbReference type="EMBL" id="BARU01021006">
    <property type="protein sequence ID" value="GAH55622.1"/>
    <property type="molecule type" value="Genomic_DNA"/>
</dbReference>
<organism evidence="2">
    <name type="scientific">marine sediment metagenome</name>
    <dbReference type="NCBI Taxonomy" id="412755"/>
    <lineage>
        <taxon>unclassified sequences</taxon>
        <taxon>metagenomes</taxon>
        <taxon>ecological metagenomes</taxon>
    </lineage>
</organism>
<comment type="caution">
    <text evidence="2">The sequence shown here is derived from an EMBL/GenBank/DDBJ whole genome shotgun (WGS) entry which is preliminary data.</text>
</comment>